<dbReference type="EMBL" id="BLKM01002316">
    <property type="protein sequence ID" value="GFG40637.1"/>
    <property type="molecule type" value="Genomic_DNA"/>
</dbReference>
<dbReference type="InterPro" id="IPR036291">
    <property type="entry name" value="NAD(P)-bd_dom_sf"/>
</dbReference>
<dbReference type="FunFam" id="3.40.50.720:FF:000357">
    <property type="entry name" value="Methionine adenosyltransferase 2 subunit beta"/>
    <property type="match status" value="1"/>
</dbReference>
<dbReference type="SUPFAM" id="SSF51735">
    <property type="entry name" value="NAD(P)-binding Rossmann-fold domains"/>
    <property type="match status" value="1"/>
</dbReference>
<dbReference type="PANTHER" id="PTHR10491:SF4">
    <property type="entry name" value="METHIONINE ADENOSYLTRANSFERASE 2 SUBUNIT BETA"/>
    <property type="match status" value="1"/>
</dbReference>
<dbReference type="InterPro" id="IPR029903">
    <property type="entry name" value="RmlD-like-bd"/>
</dbReference>
<evidence type="ECO:0000256" key="3">
    <source>
        <dbReference type="ARBA" id="ARBA00021596"/>
    </source>
</evidence>
<reference evidence="9" key="1">
    <citation type="submission" date="2020-01" db="EMBL/GenBank/DDBJ databases">
        <title>Draft genome sequence of the Termite Coptotermes fromosanus.</title>
        <authorList>
            <person name="Itakura S."/>
            <person name="Yosikawa Y."/>
            <person name="Umezawa K."/>
        </authorList>
    </citation>
    <scope>NUCLEOTIDE SEQUENCE [LARGE SCALE GENOMIC DNA]</scope>
</reference>
<dbReference type="InterPro" id="IPR005913">
    <property type="entry name" value="dTDP_dehydrorham_reduct"/>
</dbReference>
<dbReference type="Gene3D" id="3.40.50.720">
    <property type="entry name" value="NAD(P)-binding Rossmann-like Domain"/>
    <property type="match status" value="1"/>
</dbReference>
<evidence type="ECO:0000256" key="6">
    <source>
        <dbReference type="ARBA" id="ARBA00046786"/>
    </source>
</evidence>
<dbReference type="UniPathway" id="UPA00315">
    <property type="reaction ID" value="UER00080"/>
</dbReference>
<dbReference type="GO" id="GO:0048269">
    <property type="term" value="C:methionine adenosyltransferase complex"/>
    <property type="evidence" value="ECO:0007669"/>
    <property type="project" value="TreeGrafter"/>
</dbReference>
<name>A0A6L2QEI3_COPFO</name>
<proteinExistence type="inferred from homology"/>
<gene>
    <name evidence="8" type="ORF">Cfor_06674</name>
</gene>
<feature type="domain" description="RmlD-like substrate binding" evidence="7">
    <location>
        <begin position="7"/>
        <end position="300"/>
    </location>
</feature>
<dbReference type="GO" id="GO:0048270">
    <property type="term" value="F:methionine adenosyltransferase regulator activity"/>
    <property type="evidence" value="ECO:0007669"/>
    <property type="project" value="TreeGrafter"/>
</dbReference>
<evidence type="ECO:0000256" key="2">
    <source>
        <dbReference type="ARBA" id="ARBA00008656"/>
    </source>
</evidence>
<evidence type="ECO:0000256" key="5">
    <source>
        <dbReference type="ARBA" id="ARBA00045998"/>
    </source>
</evidence>
<accession>A0A6L2QEI3</accession>
<comment type="function">
    <text evidence="5">Regulatory subunit of S-adenosylmethionine synthetase 2, an enzyme that catalyzes the formation of S-adenosylmethionine from methionine and ATP. Regulates MAT2A catalytic activity by changing its kinetic properties, increasing its affinity for L-methionine. Can bind NADP (in vitro).</text>
</comment>
<dbReference type="AlphaFoldDB" id="A0A6L2QEI3"/>
<dbReference type="InParanoid" id="A0A6L2QEI3"/>
<evidence type="ECO:0000256" key="4">
    <source>
        <dbReference type="ARBA" id="ARBA00029977"/>
    </source>
</evidence>
<evidence type="ECO:0000313" key="8">
    <source>
        <dbReference type="EMBL" id="GFG40637.1"/>
    </source>
</evidence>
<comment type="similarity">
    <text evidence="2">Belongs to the dTDP-4-dehydrorhamnose reductase family. MAT2B subfamily.</text>
</comment>
<evidence type="ECO:0000256" key="1">
    <source>
        <dbReference type="ARBA" id="ARBA00005224"/>
    </source>
</evidence>
<sequence>MATINKRLFLTGASGLLGRAIYKKFVNEGWTVYGTAYSRVAAGLHKLDLTDDSEVKKAIVQFKPSFLIHCAAQRFPDKVDLDPEGAAKLNIDTTRCLAQVAGSIQVPLLYISTDYVFDGKSPPYAVDAVPSPLNLYGKTKLDGEKVTLDVGKGNLVLRVPVLYGPVEYLAESAVTVLLNSLLQTDKQCKISDCELRRPSHVDDIADICLQMAVKRLEDENICGIFHWCGKEVFTKYGMLVQMAHTFHLPYDSHVTPDSSTPSATTTPRPYDTTLDTSRLEQLGIGHHTPFSVGIKSALQSWVR</sequence>
<protein>
    <recommendedName>
        <fullName evidence="3">Methionine adenosyltransferase 2 subunit beta</fullName>
    </recommendedName>
    <alternativeName>
        <fullName evidence="4">Methionine adenosyltransferase II beta</fullName>
    </alternativeName>
</protein>
<comment type="pathway">
    <text evidence="1">Amino-acid biosynthesis; S-adenosyl-L-methionine biosynthesis; S-adenosyl-L-methionine from L-methionine: step 1/1.</text>
</comment>
<evidence type="ECO:0000313" key="9">
    <source>
        <dbReference type="Proteomes" id="UP000502823"/>
    </source>
</evidence>
<dbReference type="CDD" id="cd05254">
    <property type="entry name" value="dTDP_HR_like_SDR_e"/>
    <property type="match status" value="1"/>
</dbReference>
<dbReference type="PANTHER" id="PTHR10491">
    <property type="entry name" value="DTDP-4-DEHYDRORHAMNOSE REDUCTASE"/>
    <property type="match status" value="1"/>
</dbReference>
<keyword evidence="9" id="KW-1185">Reference proteome</keyword>
<evidence type="ECO:0000259" key="7">
    <source>
        <dbReference type="Pfam" id="PF04321"/>
    </source>
</evidence>
<dbReference type="OrthoDB" id="6235964at2759"/>
<dbReference type="Pfam" id="PF04321">
    <property type="entry name" value="RmlD_sub_bind"/>
    <property type="match status" value="1"/>
</dbReference>
<comment type="caution">
    <text evidence="8">The sequence shown here is derived from an EMBL/GenBank/DDBJ whole genome shotgun (WGS) entry which is preliminary data.</text>
</comment>
<comment type="subunit">
    <text evidence="6">Heterotrimer; composed of a catalytic MAT2A homodimer that binds one regulatory MAT2B chain. Heterohexamer; composed of a central, catalytic MAT2A homotetramer flanked on either side by a regulatory MAT2B chain. NADP binding increases the affinity for MAT2A.</text>
</comment>
<organism evidence="8 9">
    <name type="scientific">Coptotermes formosanus</name>
    <name type="common">Formosan subterranean termite</name>
    <dbReference type="NCBI Taxonomy" id="36987"/>
    <lineage>
        <taxon>Eukaryota</taxon>
        <taxon>Metazoa</taxon>
        <taxon>Ecdysozoa</taxon>
        <taxon>Arthropoda</taxon>
        <taxon>Hexapoda</taxon>
        <taxon>Insecta</taxon>
        <taxon>Pterygota</taxon>
        <taxon>Neoptera</taxon>
        <taxon>Polyneoptera</taxon>
        <taxon>Dictyoptera</taxon>
        <taxon>Blattodea</taxon>
        <taxon>Blattoidea</taxon>
        <taxon>Termitoidae</taxon>
        <taxon>Rhinotermitidae</taxon>
        <taxon>Coptotermes</taxon>
    </lineage>
</organism>
<dbReference type="Proteomes" id="UP000502823">
    <property type="component" value="Unassembled WGS sequence"/>
</dbReference>
<dbReference type="GO" id="GO:0006556">
    <property type="term" value="P:S-adenosylmethionine biosynthetic process"/>
    <property type="evidence" value="ECO:0007669"/>
    <property type="project" value="UniProtKB-UniPathway"/>
</dbReference>